<organism evidence="1 2">
    <name type="scientific">Adineta ricciae</name>
    <name type="common">Rotifer</name>
    <dbReference type="NCBI Taxonomy" id="249248"/>
    <lineage>
        <taxon>Eukaryota</taxon>
        <taxon>Metazoa</taxon>
        <taxon>Spiralia</taxon>
        <taxon>Gnathifera</taxon>
        <taxon>Rotifera</taxon>
        <taxon>Eurotatoria</taxon>
        <taxon>Bdelloidea</taxon>
        <taxon>Adinetida</taxon>
        <taxon>Adinetidae</taxon>
        <taxon>Adineta</taxon>
    </lineage>
</organism>
<dbReference type="Proteomes" id="UP000663852">
    <property type="component" value="Unassembled WGS sequence"/>
</dbReference>
<sequence length="105" mass="12014">MTSSWSPSSNFISIVEYKRPFNIDLSSTTEYFSLALASDGNLDRGALRNGNGLFKDHYIHNINIIRPRSTNPIGFLETELHWNPIRKIPSVAPNFMSDLFSYYIL</sequence>
<dbReference type="OrthoDB" id="261614at2759"/>
<proteinExistence type="predicted"/>
<name>A0A815TMU2_ADIRI</name>
<evidence type="ECO:0000313" key="2">
    <source>
        <dbReference type="Proteomes" id="UP000663852"/>
    </source>
</evidence>
<dbReference type="EMBL" id="CAJNOJ010000670">
    <property type="protein sequence ID" value="CAF1507280.1"/>
    <property type="molecule type" value="Genomic_DNA"/>
</dbReference>
<protein>
    <submittedName>
        <fullName evidence="1">Uncharacterized protein</fullName>
    </submittedName>
</protein>
<dbReference type="AlphaFoldDB" id="A0A815TMU2"/>
<reference evidence="1" key="1">
    <citation type="submission" date="2021-02" db="EMBL/GenBank/DDBJ databases">
        <authorList>
            <person name="Nowell W R."/>
        </authorList>
    </citation>
    <scope>NUCLEOTIDE SEQUENCE</scope>
</reference>
<accession>A0A815TMU2</accession>
<comment type="caution">
    <text evidence="1">The sequence shown here is derived from an EMBL/GenBank/DDBJ whole genome shotgun (WGS) entry which is preliminary data.</text>
</comment>
<evidence type="ECO:0000313" key="1">
    <source>
        <dbReference type="EMBL" id="CAF1507280.1"/>
    </source>
</evidence>
<gene>
    <name evidence="1" type="ORF">EDS130_LOCUS43013</name>
</gene>